<protein>
    <submittedName>
        <fullName evidence="3">Cyclophilin-RNA interacting protein</fullName>
    </submittedName>
</protein>
<dbReference type="EMBL" id="ASPP01015216">
    <property type="protein sequence ID" value="ETO18274.1"/>
    <property type="molecule type" value="Genomic_DNA"/>
</dbReference>
<feature type="compositionally biased region" description="Basic and acidic residues" evidence="1">
    <location>
        <begin position="151"/>
        <end position="162"/>
    </location>
</feature>
<dbReference type="AlphaFoldDB" id="X6MWQ8"/>
<evidence type="ECO:0000256" key="1">
    <source>
        <dbReference type="SAM" id="MobiDB-lite"/>
    </source>
</evidence>
<feature type="compositionally biased region" description="Basic residues" evidence="1">
    <location>
        <begin position="97"/>
        <end position="150"/>
    </location>
</feature>
<sequence>MSEISLDQELVFSISPFVGTQKLQEECLFVQKKETRKKFDRQKAQRQQKAETARKEDEGHQCKHEDEDHHHKHREKEKELKEEEGEEEEIDNVKSEKKSKKHKDKHKHKHKHKHKDKHKDKHKHKDKDKHRDKDKHKHKHKHEKHKSKKDKKNEAENTDDTKKTKKKRKERGPSAWNLFLYVPMFFICFLLRQTNLIAKGRKKGGRESLTLFGYAFFFFFFFWKCNRKGSSRNVMEACNQWKAMSEAQKAVYYQKADELKKQKKDDRANDSTGTHYHSVHAHIYEDNEVVPSDLTSNVEEKSEEREHLSPKKDKNPPGPKVTPSKEAVPNVPKESPPSDSKEEESGFVSDDVSSDE</sequence>
<evidence type="ECO:0000313" key="4">
    <source>
        <dbReference type="Proteomes" id="UP000023152"/>
    </source>
</evidence>
<organism evidence="3 4">
    <name type="scientific">Reticulomyxa filosa</name>
    <dbReference type="NCBI Taxonomy" id="46433"/>
    <lineage>
        <taxon>Eukaryota</taxon>
        <taxon>Sar</taxon>
        <taxon>Rhizaria</taxon>
        <taxon>Retaria</taxon>
        <taxon>Foraminifera</taxon>
        <taxon>Monothalamids</taxon>
        <taxon>Reticulomyxidae</taxon>
        <taxon>Reticulomyxa</taxon>
    </lineage>
</organism>
<feature type="compositionally biased region" description="Basic and acidic residues" evidence="1">
    <location>
        <begin position="298"/>
        <end position="315"/>
    </location>
</feature>
<dbReference type="Gene3D" id="1.10.30.10">
    <property type="entry name" value="High mobility group box domain"/>
    <property type="match status" value="1"/>
</dbReference>
<gene>
    <name evidence="3" type="ORF">RFI_19005</name>
</gene>
<feature type="region of interest" description="Disordered" evidence="1">
    <location>
        <begin position="32"/>
        <end position="169"/>
    </location>
</feature>
<feature type="compositionally biased region" description="Basic residues" evidence="1">
    <location>
        <begin position="34"/>
        <end position="46"/>
    </location>
</feature>
<keyword evidence="2" id="KW-0812">Transmembrane</keyword>
<keyword evidence="4" id="KW-1185">Reference proteome</keyword>
<accession>X6MWQ8</accession>
<dbReference type="InterPro" id="IPR036910">
    <property type="entry name" value="HMG_box_dom_sf"/>
</dbReference>
<dbReference type="Proteomes" id="UP000023152">
    <property type="component" value="Unassembled WGS sequence"/>
</dbReference>
<comment type="caution">
    <text evidence="3">The sequence shown here is derived from an EMBL/GenBank/DDBJ whole genome shotgun (WGS) entry which is preliminary data.</text>
</comment>
<feature type="transmembrane region" description="Helical" evidence="2">
    <location>
        <begin position="204"/>
        <end position="223"/>
    </location>
</feature>
<dbReference type="CDD" id="cd00084">
    <property type="entry name" value="HMG-box_SF"/>
    <property type="match status" value="1"/>
</dbReference>
<feature type="region of interest" description="Disordered" evidence="1">
    <location>
        <begin position="289"/>
        <end position="356"/>
    </location>
</feature>
<reference evidence="3 4" key="1">
    <citation type="journal article" date="2013" name="Curr. Biol.">
        <title>The Genome of the Foraminiferan Reticulomyxa filosa.</title>
        <authorList>
            <person name="Glockner G."/>
            <person name="Hulsmann N."/>
            <person name="Schleicher M."/>
            <person name="Noegel A.A."/>
            <person name="Eichinger L."/>
            <person name="Gallinger C."/>
            <person name="Pawlowski J."/>
            <person name="Sierra R."/>
            <person name="Euteneuer U."/>
            <person name="Pillet L."/>
            <person name="Moustafa A."/>
            <person name="Platzer M."/>
            <person name="Groth M."/>
            <person name="Szafranski K."/>
            <person name="Schliwa M."/>
        </authorList>
    </citation>
    <scope>NUCLEOTIDE SEQUENCE [LARGE SCALE GENOMIC DNA]</scope>
</reference>
<dbReference type="SUPFAM" id="SSF47095">
    <property type="entry name" value="HMG-box"/>
    <property type="match status" value="1"/>
</dbReference>
<evidence type="ECO:0000256" key="2">
    <source>
        <dbReference type="SAM" id="Phobius"/>
    </source>
</evidence>
<feature type="compositionally biased region" description="Basic and acidic residues" evidence="1">
    <location>
        <begin position="48"/>
        <end position="69"/>
    </location>
</feature>
<keyword evidence="2" id="KW-0472">Membrane</keyword>
<evidence type="ECO:0000313" key="3">
    <source>
        <dbReference type="EMBL" id="ETO18274.1"/>
    </source>
</evidence>
<feature type="transmembrane region" description="Helical" evidence="2">
    <location>
        <begin position="175"/>
        <end position="192"/>
    </location>
</feature>
<name>X6MWQ8_RETFI</name>
<keyword evidence="2" id="KW-1133">Transmembrane helix</keyword>
<proteinExistence type="predicted"/>